<dbReference type="PANTHER" id="PTHR34202:SF1">
    <property type="entry name" value="UPF0548 PROTEIN"/>
    <property type="match status" value="1"/>
</dbReference>
<dbReference type="PANTHER" id="PTHR34202">
    <property type="entry name" value="UPF0548 PROTEIN"/>
    <property type="match status" value="1"/>
</dbReference>
<dbReference type="Proteomes" id="UP001603013">
    <property type="component" value="Unassembled WGS sequence"/>
</dbReference>
<dbReference type="PIRSF" id="PIRSF010260">
    <property type="entry name" value="UCP010260"/>
    <property type="match status" value="1"/>
</dbReference>
<accession>A0ABW6Y7L8</accession>
<feature type="domain" description="DUF1990" evidence="2">
    <location>
        <begin position="24"/>
        <end position="179"/>
    </location>
</feature>
<evidence type="ECO:0000256" key="1">
    <source>
        <dbReference type="SAM" id="MobiDB-lite"/>
    </source>
</evidence>
<dbReference type="InterPro" id="IPR014457">
    <property type="entry name" value="UCP010260"/>
</dbReference>
<keyword evidence="4" id="KW-1185">Reference proteome</keyword>
<organism evidence="3 4">
    <name type="scientific">Streptomyces lateritius</name>
    <dbReference type="NCBI Taxonomy" id="67313"/>
    <lineage>
        <taxon>Bacteria</taxon>
        <taxon>Bacillati</taxon>
        <taxon>Actinomycetota</taxon>
        <taxon>Actinomycetes</taxon>
        <taxon>Kitasatosporales</taxon>
        <taxon>Streptomycetaceae</taxon>
        <taxon>Streptomyces</taxon>
    </lineage>
</organism>
<reference evidence="3 4" key="1">
    <citation type="submission" date="2024-10" db="EMBL/GenBank/DDBJ databases">
        <title>The Natural Products Discovery Center: Release of the First 8490 Sequenced Strains for Exploring Actinobacteria Biosynthetic Diversity.</title>
        <authorList>
            <person name="Kalkreuter E."/>
            <person name="Kautsar S.A."/>
            <person name="Yang D."/>
            <person name="Bader C.D."/>
            <person name="Teijaro C.N."/>
            <person name="Fluegel L."/>
            <person name="Davis C.M."/>
            <person name="Simpson J.R."/>
            <person name="Lauterbach L."/>
            <person name="Steele A.D."/>
            <person name="Gui C."/>
            <person name="Meng S."/>
            <person name="Li G."/>
            <person name="Viehrig K."/>
            <person name="Ye F."/>
            <person name="Su P."/>
            <person name="Kiefer A.F."/>
            <person name="Nichols A."/>
            <person name="Cepeda A.J."/>
            <person name="Yan W."/>
            <person name="Fan B."/>
            <person name="Jiang Y."/>
            <person name="Adhikari A."/>
            <person name="Zheng C.-J."/>
            <person name="Schuster L."/>
            <person name="Cowan T.M."/>
            <person name="Smanski M.J."/>
            <person name="Chevrette M.G."/>
            <person name="De Carvalho L.P.S."/>
            <person name="Shen B."/>
        </authorList>
    </citation>
    <scope>NUCLEOTIDE SEQUENCE [LARGE SCALE GENOMIC DNA]</scope>
    <source>
        <strain evidence="3 4">NPDC015755</strain>
    </source>
</reference>
<sequence>MTRLVRSLTTTPTTPPRTPGASLNYPDVGATAADRLPSGYRHLHHTVRIGRGEDAFETAGAAVTTWRMHRASGARVRSRAVRADPGVLVEVSLGLGPLRFTAPCEVIWTAYEEDRTGFAYGTLAGHPESGEESFVVDLHPDGSVWFTVTAFSRPAAWYTRLAGPLVPHLQHAYARHLGRSLRRIVEG</sequence>
<evidence type="ECO:0000313" key="3">
    <source>
        <dbReference type="EMBL" id="MFF8275802.1"/>
    </source>
</evidence>
<evidence type="ECO:0000259" key="2">
    <source>
        <dbReference type="Pfam" id="PF09348"/>
    </source>
</evidence>
<evidence type="ECO:0000313" key="4">
    <source>
        <dbReference type="Proteomes" id="UP001603013"/>
    </source>
</evidence>
<feature type="region of interest" description="Disordered" evidence="1">
    <location>
        <begin position="1"/>
        <end position="25"/>
    </location>
</feature>
<proteinExistence type="predicted"/>
<comment type="caution">
    <text evidence="3">The sequence shown here is derived from an EMBL/GenBank/DDBJ whole genome shotgun (WGS) entry which is preliminary data.</text>
</comment>
<dbReference type="RefSeq" id="WP_391933414.1">
    <property type="nucleotide sequence ID" value="NZ_JBIBSM010000003.1"/>
</dbReference>
<name>A0ABW6Y7L8_9ACTN</name>
<protein>
    <submittedName>
        <fullName evidence="3">DUF1990 family protein</fullName>
    </submittedName>
</protein>
<gene>
    <name evidence="3" type="ORF">ACF05T_06745</name>
</gene>
<dbReference type="InterPro" id="IPR018960">
    <property type="entry name" value="DUF1990"/>
</dbReference>
<dbReference type="EMBL" id="JBIBSM010000003">
    <property type="protein sequence ID" value="MFF8275802.1"/>
    <property type="molecule type" value="Genomic_DNA"/>
</dbReference>
<dbReference type="Pfam" id="PF09348">
    <property type="entry name" value="DUF1990"/>
    <property type="match status" value="1"/>
</dbReference>